<dbReference type="EMBL" id="CM055099">
    <property type="protein sequence ID" value="KAJ7546221.1"/>
    <property type="molecule type" value="Genomic_DNA"/>
</dbReference>
<evidence type="ECO:0000313" key="2">
    <source>
        <dbReference type="Proteomes" id="UP001162992"/>
    </source>
</evidence>
<protein>
    <submittedName>
        <fullName evidence="1">Uncharacterized protein</fullName>
    </submittedName>
</protein>
<sequence length="191" mass="21495">MERIAESTMSNTKLTKSIRLLIIASTVALILNIVLHRRNTDGIWKGPTSFFLNDQAMDDNKMHTDQSRSDFYLGRDILSAQIRGDSQSQYSNVAETGSRSRRGRKTRRLQKQTRQGSQSQTHSVRSSSKNKDNQSSKATHPSDQFRQPYATHAPPATARQKGENQKSAEISDESLFHVDYAPSGTRPPHSH</sequence>
<keyword evidence="2" id="KW-1185">Reference proteome</keyword>
<organism evidence="1 2">
    <name type="scientific">Diphasiastrum complanatum</name>
    <name type="common">Issler's clubmoss</name>
    <name type="synonym">Lycopodium complanatum</name>
    <dbReference type="NCBI Taxonomy" id="34168"/>
    <lineage>
        <taxon>Eukaryota</taxon>
        <taxon>Viridiplantae</taxon>
        <taxon>Streptophyta</taxon>
        <taxon>Embryophyta</taxon>
        <taxon>Tracheophyta</taxon>
        <taxon>Lycopodiopsida</taxon>
        <taxon>Lycopodiales</taxon>
        <taxon>Lycopodiaceae</taxon>
        <taxon>Lycopodioideae</taxon>
        <taxon>Diphasiastrum</taxon>
    </lineage>
</organism>
<name>A0ACC2CW31_DIPCM</name>
<evidence type="ECO:0000313" key="1">
    <source>
        <dbReference type="EMBL" id="KAJ7546221.1"/>
    </source>
</evidence>
<reference evidence="2" key="1">
    <citation type="journal article" date="2024" name="Proc. Natl. Acad. Sci. U.S.A.">
        <title>Extraordinary preservation of gene collinearity over three hundred million years revealed in homosporous lycophytes.</title>
        <authorList>
            <person name="Li C."/>
            <person name="Wickell D."/>
            <person name="Kuo L.Y."/>
            <person name="Chen X."/>
            <person name="Nie B."/>
            <person name="Liao X."/>
            <person name="Peng D."/>
            <person name="Ji J."/>
            <person name="Jenkins J."/>
            <person name="Williams M."/>
            <person name="Shu S."/>
            <person name="Plott C."/>
            <person name="Barry K."/>
            <person name="Rajasekar S."/>
            <person name="Grimwood J."/>
            <person name="Han X."/>
            <person name="Sun S."/>
            <person name="Hou Z."/>
            <person name="He W."/>
            <person name="Dai G."/>
            <person name="Sun C."/>
            <person name="Schmutz J."/>
            <person name="Leebens-Mack J.H."/>
            <person name="Li F.W."/>
            <person name="Wang L."/>
        </authorList>
    </citation>
    <scope>NUCLEOTIDE SEQUENCE [LARGE SCALE GENOMIC DNA]</scope>
    <source>
        <strain evidence="2">cv. PW_Plant_1</strain>
    </source>
</reference>
<comment type="caution">
    <text evidence="1">The sequence shown here is derived from an EMBL/GenBank/DDBJ whole genome shotgun (WGS) entry which is preliminary data.</text>
</comment>
<dbReference type="Proteomes" id="UP001162992">
    <property type="component" value="Chromosome 8"/>
</dbReference>
<accession>A0ACC2CW31</accession>
<proteinExistence type="predicted"/>
<gene>
    <name evidence="1" type="ORF">O6H91_08G030500</name>
</gene>